<dbReference type="EMBL" id="CP027669">
    <property type="protein sequence ID" value="AVO42545.1"/>
    <property type="molecule type" value="Genomic_DNA"/>
</dbReference>
<dbReference type="OrthoDB" id="1070337at2"/>
<keyword evidence="2" id="KW-1185">Reference proteome</keyword>
<accession>A0A2S0N339</accession>
<evidence type="ECO:0000313" key="2">
    <source>
        <dbReference type="Proteomes" id="UP000239326"/>
    </source>
</evidence>
<dbReference type="Proteomes" id="UP000239326">
    <property type="component" value="Chromosome"/>
</dbReference>
<organism evidence="1 2">
    <name type="scientific">Simplicispira suum</name>
    <dbReference type="NCBI Taxonomy" id="2109915"/>
    <lineage>
        <taxon>Bacteria</taxon>
        <taxon>Pseudomonadati</taxon>
        <taxon>Pseudomonadota</taxon>
        <taxon>Betaproteobacteria</taxon>
        <taxon>Burkholderiales</taxon>
        <taxon>Comamonadaceae</taxon>
        <taxon>Simplicispira</taxon>
    </lineage>
</organism>
<reference evidence="1 2" key="1">
    <citation type="submission" date="2018-03" db="EMBL/GenBank/DDBJ databases">
        <title>Genome sequencing of Simplicispira sp.</title>
        <authorList>
            <person name="Kim S.-J."/>
            <person name="Heo J."/>
            <person name="Kwon S.-W."/>
        </authorList>
    </citation>
    <scope>NUCLEOTIDE SEQUENCE [LARGE SCALE GENOMIC DNA]</scope>
    <source>
        <strain evidence="1 2">SC1-8</strain>
    </source>
</reference>
<evidence type="ECO:0000313" key="1">
    <source>
        <dbReference type="EMBL" id="AVO42545.1"/>
    </source>
</evidence>
<dbReference type="AlphaFoldDB" id="A0A2S0N339"/>
<proteinExistence type="predicted"/>
<dbReference type="KEGG" id="simp:C6571_15705"/>
<protein>
    <recommendedName>
        <fullName evidence="3">DUF2958 domain-containing protein</fullName>
    </recommendedName>
</protein>
<evidence type="ECO:0008006" key="3">
    <source>
        <dbReference type="Google" id="ProtNLM"/>
    </source>
</evidence>
<dbReference type="InterPro" id="IPR021341">
    <property type="entry name" value="DUF2958"/>
</dbReference>
<sequence length="115" mass="12241">MPMPFLTDDQRRAMLANGAARDRGEDTDPYPVVKLYAPGCDACWVLTALDADGDRAFGLIDAGVGCPDLGEVSLAMLAGIRGPRGLPVALEPGYRARKTLSAYVVDARRDGMVTD</sequence>
<dbReference type="Pfam" id="PF11171">
    <property type="entry name" value="DUF2958"/>
    <property type="match status" value="1"/>
</dbReference>
<name>A0A2S0N339_9BURK</name>
<gene>
    <name evidence="1" type="ORF">C6571_15705</name>
</gene>